<dbReference type="AlphaFoldDB" id="A0A183C7I5"/>
<evidence type="ECO:0000313" key="10">
    <source>
        <dbReference type="Proteomes" id="UP000050741"/>
    </source>
</evidence>
<protein>
    <submittedName>
        <fullName evidence="11">HYLS1_C domain-containing protein</fullName>
    </submittedName>
</protein>
<keyword evidence="5" id="KW-0970">Cilium biogenesis/degradation</keyword>
<dbReference type="GO" id="GO:0060271">
    <property type="term" value="P:cilium assembly"/>
    <property type="evidence" value="ECO:0007669"/>
    <property type="project" value="TreeGrafter"/>
</dbReference>
<evidence type="ECO:0000256" key="2">
    <source>
        <dbReference type="ARBA" id="ARBA00004138"/>
    </source>
</evidence>
<evidence type="ECO:0000256" key="7">
    <source>
        <dbReference type="ARBA" id="ARBA00023273"/>
    </source>
</evidence>
<evidence type="ECO:0000256" key="3">
    <source>
        <dbReference type="ARBA" id="ARBA00010091"/>
    </source>
</evidence>
<dbReference type="WBParaSite" id="GPLIN_000883100">
    <property type="protein sequence ID" value="GPLIN_000883100"/>
    <property type="gene ID" value="GPLIN_000883100"/>
</dbReference>
<dbReference type="InterPro" id="IPR027918">
    <property type="entry name" value="HYLS1_C_dom"/>
</dbReference>
<evidence type="ECO:0000256" key="8">
    <source>
        <dbReference type="SAM" id="Coils"/>
    </source>
</evidence>
<organism evidence="10 11">
    <name type="scientific">Globodera pallida</name>
    <name type="common">Potato cyst nematode worm</name>
    <name type="synonym">Heterodera pallida</name>
    <dbReference type="NCBI Taxonomy" id="36090"/>
    <lineage>
        <taxon>Eukaryota</taxon>
        <taxon>Metazoa</taxon>
        <taxon>Ecdysozoa</taxon>
        <taxon>Nematoda</taxon>
        <taxon>Chromadorea</taxon>
        <taxon>Rhabditida</taxon>
        <taxon>Tylenchina</taxon>
        <taxon>Tylenchomorpha</taxon>
        <taxon>Tylenchoidea</taxon>
        <taxon>Heteroderidae</taxon>
        <taxon>Heteroderinae</taxon>
        <taxon>Globodera</taxon>
    </lineage>
</organism>
<evidence type="ECO:0000256" key="4">
    <source>
        <dbReference type="ARBA" id="ARBA00022490"/>
    </source>
</evidence>
<dbReference type="GO" id="GO:0005814">
    <property type="term" value="C:centriole"/>
    <property type="evidence" value="ECO:0007669"/>
    <property type="project" value="UniProtKB-SubCell"/>
</dbReference>
<dbReference type="PANTHER" id="PTHR34174">
    <property type="entry name" value="HYDROLETHALUS SYNDROME PROTEIN 1"/>
    <property type="match status" value="1"/>
</dbReference>
<dbReference type="GO" id="GO:0097730">
    <property type="term" value="C:non-motile cilium"/>
    <property type="evidence" value="ECO:0007669"/>
    <property type="project" value="TreeGrafter"/>
</dbReference>
<evidence type="ECO:0000259" key="9">
    <source>
        <dbReference type="Pfam" id="PF15311"/>
    </source>
</evidence>
<evidence type="ECO:0000313" key="11">
    <source>
        <dbReference type="WBParaSite" id="GPLIN_000883100"/>
    </source>
</evidence>
<dbReference type="PANTHER" id="PTHR34174:SF1">
    <property type="entry name" value="CENTRIOLAR AND CILIOGENESIS-ASSOCIATED PROTEIN HYLS1"/>
    <property type="match status" value="1"/>
</dbReference>
<proteinExistence type="inferred from homology"/>
<feature type="domain" description="Centriolar and ciliogenesis-associated protein HYLS1 C-terminal" evidence="9">
    <location>
        <begin position="221"/>
        <end position="268"/>
    </location>
</feature>
<dbReference type="InterPro" id="IPR052319">
    <property type="entry name" value="Centriolar_ciliogenesis_assoc"/>
</dbReference>
<keyword evidence="10" id="KW-1185">Reference proteome</keyword>
<accession>A0A183C7I5</accession>
<keyword evidence="8" id="KW-0175">Coiled coil</keyword>
<dbReference type="Proteomes" id="UP000050741">
    <property type="component" value="Unassembled WGS sequence"/>
</dbReference>
<feature type="coiled-coil region" evidence="8">
    <location>
        <begin position="28"/>
        <end position="55"/>
    </location>
</feature>
<evidence type="ECO:0000256" key="5">
    <source>
        <dbReference type="ARBA" id="ARBA00022794"/>
    </source>
</evidence>
<dbReference type="Pfam" id="PF15311">
    <property type="entry name" value="HYLS1_C"/>
    <property type="match status" value="1"/>
</dbReference>
<reference evidence="10" key="1">
    <citation type="submission" date="2014-05" db="EMBL/GenBank/DDBJ databases">
        <title>The genome and life-stage specific transcriptomes of Globodera pallida elucidate key aspects of plant parasitism by a cyst nematode.</title>
        <authorList>
            <person name="Cotton J.A."/>
            <person name="Lilley C.J."/>
            <person name="Jones L.M."/>
            <person name="Kikuchi T."/>
            <person name="Reid A.J."/>
            <person name="Thorpe P."/>
            <person name="Tsai I.J."/>
            <person name="Beasley H."/>
            <person name="Blok V."/>
            <person name="Cock P.J.A."/>
            <person name="Van den Akker S.E."/>
            <person name="Holroyd N."/>
            <person name="Hunt M."/>
            <person name="Mantelin S."/>
            <person name="Naghra H."/>
            <person name="Pain A."/>
            <person name="Palomares-Rius J.E."/>
            <person name="Zarowiecki M."/>
            <person name="Berriman M."/>
            <person name="Jones J.T."/>
            <person name="Urwin P.E."/>
        </authorList>
    </citation>
    <scope>NUCLEOTIDE SEQUENCE [LARGE SCALE GENOMIC DNA]</scope>
    <source>
        <strain evidence="10">Lindley</strain>
    </source>
</reference>
<comment type="subcellular location">
    <subcellularLocation>
        <location evidence="2">Cell projection</location>
        <location evidence="2">Cilium</location>
    </subcellularLocation>
    <subcellularLocation>
        <location evidence="1">Cytoplasm</location>
        <location evidence="1">Cytoskeleton</location>
        <location evidence="1">Microtubule organizing center</location>
        <location evidence="1">Centrosome</location>
        <location evidence="1">Centriole</location>
    </subcellularLocation>
</comment>
<sequence length="305" mass="35644">MDLDLASNGDVFEDFGDLVRDIINEMGYNVEEQQLQEIEKDLRLLDENADVADSKLFSCLLDNFTDFSTDPEQSLQQLVAKVDSDGRRPCSTKTEVKKSREFEQLIALGYERLQEVYADTKRYEQLLEGMDTKQIDQPNTTNATSEDDYGGNCDQFSHQNRPKVAARKGPILLKIPTTSNGKENRRPTHSFGTMKPREETRLLNHFLKNNAMRRTMCPEPGRLPFKHDKQLKLEQYRREWGKNPPPGEQKRMALRWRIRELMMRRDIPQLRIITTDEYFDERVDQQKVTVDETKVEKIRTDGPKK</sequence>
<keyword evidence="7" id="KW-0966">Cell projection</keyword>
<reference evidence="11" key="2">
    <citation type="submission" date="2016-06" db="UniProtKB">
        <authorList>
            <consortium name="WormBaseParasite"/>
        </authorList>
    </citation>
    <scope>IDENTIFICATION</scope>
</reference>
<comment type="similarity">
    <text evidence="3">Belongs to the HYLS1 family.</text>
</comment>
<evidence type="ECO:0000256" key="1">
    <source>
        <dbReference type="ARBA" id="ARBA00004114"/>
    </source>
</evidence>
<name>A0A183C7I5_GLOPA</name>
<evidence type="ECO:0000256" key="6">
    <source>
        <dbReference type="ARBA" id="ARBA00023212"/>
    </source>
</evidence>
<keyword evidence="6" id="KW-0206">Cytoskeleton</keyword>
<keyword evidence="4" id="KW-0963">Cytoplasm</keyword>